<evidence type="ECO:0000256" key="1">
    <source>
        <dbReference type="SAM" id="MobiDB-lite"/>
    </source>
</evidence>
<name>A0A5S9M7B6_BACIA</name>
<feature type="region of interest" description="Disordered" evidence="1">
    <location>
        <begin position="30"/>
        <end position="57"/>
    </location>
</feature>
<protein>
    <recommendedName>
        <fullName evidence="2">PepSY domain-containing protein</fullName>
    </recommendedName>
</protein>
<dbReference type="EMBL" id="AP021906">
    <property type="protein sequence ID" value="BBP88758.1"/>
    <property type="molecule type" value="Genomic_DNA"/>
</dbReference>
<evidence type="ECO:0000313" key="4">
    <source>
        <dbReference type="Proteomes" id="UP000464658"/>
    </source>
</evidence>
<dbReference type="Pfam" id="PF03413">
    <property type="entry name" value="PepSY"/>
    <property type="match status" value="1"/>
</dbReference>
<accession>A0A5S9M7B6</accession>
<feature type="domain" description="PepSY" evidence="2">
    <location>
        <begin position="2"/>
        <end position="26"/>
    </location>
</feature>
<dbReference type="Gene3D" id="3.10.450.40">
    <property type="match status" value="1"/>
</dbReference>
<dbReference type="Proteomes" id="UP000464658">
    <property type="component" value="Chromosome"/>
</dbReference>
<gene>
    <name evidence="3" type="ORF">BsIDN1_23760</name>
</gene>
<reference evidence="3 4" key="1">
    <citation type="submission" date="2019-12" db="EMBL/GenBank/DDBJ databases">
        <title>Full genome sequence of a Bacillus safensis strain isolated from commercially available natto in Indonesia.</title>
        <authorList>
            <person name="Yoshida M."/>
            <person name="Uomi M."/>
            <person name="Waturangi D."/>
            <person name="Ekaputri J.J."/>
            <person name="Setiamarga D.H.E."/>
        </authorList>
    </citation>
    <scope>NUCLEOTIDE SEQUENCE [LARGE SCALE GENOMIC DNA]</scope>
    <source>
        <strain evidence="3 4">IDN1</strain>
    </source>
</reference>
<proteinExistence type="predicted"/>
<organism evidence="3 4">
    <name type="scientific">Bacillus safensis</name>
    <dbReference type="NCBI Taxonomy" id="561879"/>
    <lineage>
        <taxon>Bacteria</taxon>
        <taxon>Bacillati</taxon>
        <taxon>Bacillota</taxon>
        <taxon>Bacilli</taxon>
        <taxon>Bacillales</taxon>
        <taxon>Bacillaceae</taxon>
        <taxon>Bacillus</taxon>
    </lineage>
</organism>
<dbReference type="InterPro" id="IPR025711">
    <property type="entry name" value="PepSY"/>
</dbReference>
<dbReference type="AlphaFoldDB" id="A0A5S9M7B6"/>
<evidence type="ECO:0000259" key="2">
    <source>
        <dbReference type="Pfam" id="PF03413"/>
    </source>
</evidence>
<sequence length="57" mass="6581">MYEVEIKKGGFEYKVYVDAKTGKALNDPVKEKKQNVKITKKQAEKKNGSCKSKRHNH</sequence>
<evidence type="ECO:0000313" key="3">
    <source>
        <dbReference type="EMBL" id="BBP88758.1"/>
    </source>
</evidence>